<evidence type="ECO:0000313" key="10">
    <source>
        <dbReference type="EMBL" id="UOE44575.1"/>
    </source>
</evidence>
<dbReference type="Proteomes" id="UP000832097">
    <property type="component" value="Chromosome"/>
</dbReference>
<dbReference type="Gene3D" id="1.10.3470.10">
    <property type="entry name" value="ABC transporter involved in vitamin B12 uptake, BtuC"/>
    <property type="match status" value="1"/>
</dbReference>
<keyword evidence="4" id="KW-1003">Cell membrane</keyword>
<dbReference type="RefSeq" id="WP_243556488.1">
    <property type="nucleotide sequence ID" value="NZ_CP094528.1"/>
</dbReference>
<gene>
    <name evidence="10" type="ORF">MTO99_01920</name>
</gene>
<organism evidence="10 11">
    <name type="scientific">Agromyces larvae</name>
    <dbReference type="NCBI Taxonomy" id="2929802"/>
    <lineage>
        <taxon>Bacteria</taxon>
        <taxon>Bacillati</taxon>
        <taxon>Actinomycetota</taxon>
        <taxon>Actinomycetes</taxon>
        <taxon>Micrococcales</taxon>
        <taxon>Microbacteriaceae</taxon>
        <taxon>Agromyces</taxon>
    </lineage>
</organism>
<evidence type="ECO:0000256" key="4">
    <source>
        <dbReference type="ARBA" id="ARBA00022475"/>
    </source>
</evidence>
<dbReference type="EMBL" id="CP094528">
    <property type="protein sequence ID" value="UOE44575.1"/>
    <property type="molecule type" value="Genomic_DNA"/>
</dbReference>
<feature type="transmembrane region" description="Helical" evidence="9">
    <location>
        <begin position="157"/>
        <end position="178"/>
    </location>
</feature>
<evidence type="ECO:0000256" key="1">
    <source>
        <dbReference type="ARBA" id="ARBA00004651"/>
    </source>
</evidence>
<keyword evidence="5 9" id="KW-0812">Transmembrane</keyword>
<evidence type="ECO:0000256" key="5">
    <source>
        <dbReference type="ARBA" id="ARBA00022692"/>
    </source>
</evidence>
<feature type="transmembrane region" description="Helical" evidence="9">
    <location>
        <begin position="185"/>
        <end position="206"/>
    </location>
</feature>
<evidence type="ECO:0000256" key="8">
    <source>
        <dbReference type="SAM" id="MobiDB-lite"/>
    </source>
</evidence>
<proteinExistence type="inferred from homology"/>
<keyword evidence="3" id="KW-0813">Transport</keyword>
<evidence type="ECO:0000256" key="2">
    <source>
        <dbReference type="ARBA" id="ARBA00007935"/>
    </source>
</evidence>
<protein>
    <submittedName>
        <fullName evidence="10">Iron ABC transporter permease</fullName>
    </submittedName>
</protein>
<evidence type="ECO:0000256" key="9">
    <source>
        <dbReference type="SAM" id="Phobius"/>
    </source>
</evidence>
<name>A0ABY4C7A0_9MICO</name>
<evidence type="ECO:0000313" key="11">
    <source>
        <dbReference type="Proteomes" id="UP000832097"/>
    </source>
</evidence>
<feature type="transmembrane region" description="Helical" evidence="9">
    <location>
        <begin position="342"/>
        <end position="363"/>
    </location>
</feature>
<comment type="subcellular location">
    <subcellularLocation>
        <location evidence="1">Cell membrane</location>
        <topology evidence="1">Multi-pass membrane protein</topology>
    </subcellularLocation>
</comment>
<dbReference type="InterPro" id="IPR037294">
    <property type="entry name" value="ABC_BtuC-like"/>
</dbReference>
<comment type="similarity">
    <text evidence="2">Belongs to the binding-protein-dependent transport system permease family. FecCD subfamily.</text>
</comment>
<reference evidence="10 11" key="1">
    <citation type="submission" date="2022-03" db="EMBL/GenBank/DDBJ databases">
        <title>Mucilaginibacter sp. isolated from the gut of Protaetia brevitarsis seulensis larvae.</title>
        <authorList>
            <person name="Won M."/>
            <person name="Kim S.-J."/>
            <person name="Kwon S.-W."/>
        </authorList>
    </citation>
    <scope>NUCLEOTIDE SEQUENCE [LARGE SCALE GENOMIC DNA]</scope>
    <source>
        <strain evidence="10 11">CFWR-12</strain>
    </source>
</reference>
<feature type="transmembrane region" description="Helical" evidence="9">
    <location>
        <begin position="276"/>
        <end position="303"/>
    </location>
</feature>
<feature type="transmembrane region" description="Helical" evidence="9">
    <location>
        <begin position="233"/>
        <end position="255"/>
    </location>
</feature>
<feature type="transmembrane region" description="Helical" evidence="9">
    <location>
        <begin position="50"/>
        <end position="72"/>
    </location>
</feature>
<feature type="transmembrane region" description="Helical" evidence="9">
    <location>
        <begin position="133"/>
        <end position="151"/>
    </location>
</feature>
<keyword evidence="11" id="KW-1185">Reference proteome</keyword>
<dbReference type="PANTHER" id="PTHR30472">
    <property type="entry name" value="FERRIC ENTEROBACTIN TRANSPORT SYSTEM PERMEASE PROTEIN"/>
    <property type="match status" value="1"/>
</dbReference>
<keyword evidence="6 9" id="KW-1133">Transmembrane helix</keyword>
<keyword evidence="7 9" id="KW-0472">Membrane</keyword>
<feature type="region of interest" description="Disordered" evidence="8">
    <location>
        <begin position="1"/>
        <end position="26"/>
    </location>
</feature>
<evidence type="ECO:0000256" key="3">
    <source>
        <dbReference type="ARBA" id="ARBA00022448"/>
    </source>
</evidence>
<evidence type="ECO:0000256" key="6">
    <source>
        <dbReference type="ARBA" id="ARBA00022989"/>
    </source>
</evidence>
<dbReference type="CDD" id="cd06550">
    <property type="entry name" value="TM_ABC_iron-siderophores_like"/>
    <property type="match status" value="1"/>
</dbReference>
<evidence type="ECO:0000256" key="7">
    <source>
        <dbReference type="ARBA" id="ARBA00023136"/>
    </source>
</evidence>
<accession>A0ABY4C7A0</accession>
<sequence>MTAPIAPAPRSTRPSGGAPGAISDAARPGASETLATIAAVRRARRRRVSWVLAGCLALLLAVGAIALVLGAADVSADRVFLALIGLGDEGDRFVVMRLRVPRILAAIVCGVAFALAGAVFQAVLRNPLASPDILGISGGASLGAVWALLVLGLGGAAVSGIAFVAALAVAVAIWALAWRQGLHGIRFVLVGVGFAYVTGSLVAWLLTRAEVRQAQSALAWTVGSVADVRGDELGWLAAAVAVGCIVVAALARRLGVLALGDDHARGLGVAADRTRIVLLLVAVALVALATAAAGPIAFVALVAPAIARALTGGGAALAASAATGAALTLTADVIGQYALPGIVAPVGIVTGVIGAPYLLWLLATTERRRRA</sequence>
<feature type="transmembrane region" description="Helical" evidence="9">
    <location>
        <begin position="103"/>
        <end position="124"/>
    </location>
</feature>
<dbReference type="SUPFAM" id="SSF81345">
    <property type="entry name" value="ABC transporter involved in vitamin B12 uptake, BtuC"/>
    <property type="match status" value="1"/>
</dbReference>
<dbReference type="InterPro" id="IPR000522">
    <property type="entry name" value="ABC_transptr_permease_BtuC"/>
</dbReference>
<dbReference type="Pfam" id="PF01032">
    <property type="entry name" value="FecCD"/>
    <property type="match status" value="1"/>
</dbReference>
<dbReference type="PANTHER" id="PTHR30472:SF24">
    <property type="entry name" value="FERRIC ENTEROBACTIN TRANSPORT SYSTEM PERMEASE PROTEIN FEPG"/>
    <property type="match status" value="1"/>
</dbReference>